<gene>
    <name evidence="3" type="ORF">HJC23_008341</name>
</gene>
<keyword evidence="1" id="KW-0175">Coiled coil</keyword>
<evidence type="ECO:0000256" key="1">
    <source>
        <dbReference type="SAM" id="Coils"/>
    </source>
</evidence>
<evidence type="ECO:0000313" key="4">
    <source>
        <dbReference type="Proteomes" id="UP001516023"/>
    </source>
</evidence>
<sequence>MAGGKKKKSSSKKKANGTPNKGTGGKKNVPPSISLDDVLSQAESALEMANVEVALQLFEYAASVLRDRVHGDDATSSEDIAARNVEEDKKTLASALGKMGELKASMGNVDGARVDFLDAIELMGHSLAVAAFKASEDGTADNRMQNDESMHLLQNVDISLANAQHCEHVAGLYLYLGQLSSGCEALTSFQTGKQELQKAVSILERLSNTAASIKGDGNTRNGGEKMEVDGTVEMTSGELIRYLEETRRQLCSAHCSIAELYLTDLCDEPDAEIACEKELQSAMRLDQKSYELYSAAPKSNLDDSNNKLDPPPPDALQTMANLRMSQSRPHDAYECILKAYERMKVGCEAMSALVGLGKDGDEVEMQHSAQELVEVDAASSLPSYEFRCQSAKLFLECGSAMNCNDKSETSCDDITATKKCAETAIQILGSLMAENDEVVEVWYLLGCAFMALSPPNIDSAQYYWDQCMTMLIKVKEEMEECIDDDNVDAAKELEAIEQQIDEVKNKLNDLGMKDKMDDSL</sequence>
<evidence type="ECO:0000313" key="3">
    <source>
        <dbReference type="EMBL" id="KAL3795256.1"/>
    </source>
</evidence>
<dbReference type="InterPro" id="IPR011990">
    <property type="entry name" value="TPR-like_helical_dom_sf"/>
</dbReference>
<reference evidence="3 4" key="1">
    <citation type="journal article" date="2020" name="G3 (Bethesda)">
        <title>Improved Reference Genome for Cyclotella cryptica CCMP332, a Model for Cell Wall Morphogenesis, Salinity Adaptation, and Lipid Production in Diatoms (Bacillariophyta).</title>
        <authorList>
            <person name="Roberts W.R."/>
            <person name="Downey K.M."/>
            <person name="Ruck E.C."/>
            <person name="Traller J.C."/>
            <person name="Alverson A.J."/>
        </authorList>
    </citation>
    <scope>NUCLEOTIDE SEQUENCE [LARGE SCALE GENOMIC DNA]</scope>
    <source>
        <strain evidence="3 4">CCMP332</strain>
    </source>
</reference>
<proteinExistence type="predicted"/>
<dbReference type="EMBL" id="JABMIG020000073">
    <property type="protein sequence ID" value="KAL3795256.1"/>
    <property type="molecule type" value="Genomic_DNA"/>
</dbReference>
<dbReference type="Proteomes" id="UP001516023">
    <property type="component" value="Unassembled WGS sequence"/>
</dbReference>
<dbReference type="SUPFAM" id="SSF48452">
    <property type="entry name" value="TPR-like"/>
    <property type="match status" value="1"/>
</dbReference>
<dbReference type="AlphaFoldDB" id="A0ABD3Q6U4"/>
<protein>
    <submittedName>
        <fullName evidence="3">Uncharacterized protein</fullName>
    </submittedName>
</protein>
<feature type="coiled-coil region" evidence="1">
    <location>
        <begin position="486"/>
        <end position="513"/>
    </location>
</feature>
<comment type="caution">
    <text evidence="3">The sequence shown here is derived from an EMBL/GenBank/DDBJ whole genome shotgun (WGS) entry which is preliminary data.</text>
</comment>
<dbReference type="CDD" id="cd24142">
    <property type="entry name" value="ACL4-like"/>
    <property type="match status" value="1"/>
</dbReference>
<feature type="region of interest" description="Disordered" evidence="2">
    <location>
        <begin position="1"/>
        <end position="33"/>
    </location>
</feature>
<feature type="compositionally biased region" description="Basic residues" evidence="2">
    <location>
        <begin position="1"/>
        <end position="15"/>
    </location>
</feature>
<name>A0ABD3Q6U4_9STRA</name>
<accession>A0ABD3Q6U4</accession>
<keyword evidence="4" id="KW-1185">Reference proteome</keyword>
<evidence type="ECO:0000256" key="2">
    <source>
        <dbReference type="SAM" id="MobiDB-lite"/>
    </source>
</evidence>
<organism evidence="3 4">
    <name type="scientific">Cyclotella cryptica</name>
    <dbReference type="NCBI Taxonomy" id="29204"/>
    <lineage>
        <taxon>Eukaryota</taxon>
        <taxon>Sar</taxon>
        <taxon>Stramenopiles</taxon>
        <taxon>Ochrophyta</taxon>
        <taxon>Bacillariophyta</taxon>
        <taxon>Coscinodiscophyceae</taxon>
        <taxon>Thalassiosirophycidae</taxon>
        <taxon>Stephanodiscales</taxon>
        <taxon>Stephanodiscaceae</taxon>
        <taxon>Cyclotella</taxon>
    </lineage>
</organism>
<feature type="compositionally biased region" description="Low complexity" evidence="2">
    <location>
        <begin position="16"/>
        <end position="31"/>
    </location>
</feature>